<feature type="compositionally biased region" description="Basic and acidic residues" evidence="1">
    <location>
        <begin position="260"/>
        <end position="271"/>
    </location>
</feature>
<feature type="region of interest" description="Disordered" evidence="1">
    <location>
        <begin position="363"/>
        <end position="450"/>
    </location>
</feature>
<proteinExistence type="predicted"/>
<feature type="compositionally biased region" description="Basic residues" evidence="1">
    <location>
        <begin position="296"/>
        <end position="323"/>
    </location>
</feature>
<reference evidence="2" key="1">
    <citation type="submission" date="2020-02" db="EMBL/GenBank/DDBJ databases">
        <authorList>
            <person name="Meier V. D."/>
        </authorList>
    </citation>
    <scope>NUCLEOTIDE SEQUENCE</scope>
    <source>
        <strain evidence="2">AVDCRST_MAG85</strain>
    </source>
</reference>
<feature type="compositionally biased region" description="Low complexity" evidence="1">
    <location>
        <begin position="227"/>
        <end position="238"/>
    </location>
</feature>
<feature type="region of interest" description="Disordered" evidence="1">
    <location>
        <begin position="1"/>
        <end position="332"/>
    </location>
</feature>
<evidence type="ECO:0000313" key="2">
    <source>
        <dbReference type="EMBL" id="CAA9527377.1"/>
    </source>
</evidence>
<feature type="compositionally biased region" description="Basic and acidic residues" evidence="1">
    <location>
        <begin position="78"/>
        <end position="87"/>
    </location>
</feature>
<accession>A0A6J4TMG6</accession>
<feature type="compositionally biased region" description="Basic residues" evidence="1">
    <location>
        <begin position="7"/>
        <end position="23"/>
    </location>
</feature>
<protein>
    <submittedName>
        <fullName evidence="2">Uncharacterized protein</fullName>
    </submittedName>
</protein>
<feature type="non-terminal residue" evidence="2">
    <location>
        <position position="1"/>
    </location>
</feature>
<feature type="compositionally biased region" description="Basic and acidic residues" evidence="1">
    <location>
        <begin position="61"/>
        <end position="71"/>
    </location>
</feature>
<dbReference type="EMBL" id="CADCVT010000372">
    <property type="protein sequence ID" value="CAA9527377.1"/>
    <property type="molecule type" value="Genomic_DNA"/>
</dbReference>
<feature type="compositionally biased region" description="Basic residues" evidence="1">
    <location>
        <begin position="248"/>
        <end position="259"/>
    </location>
</feature>
<feature type="non-terminal residue" evidence="2">
    <location>
        <position position="450"/>
    </location>
</feature>
<feature type="compositionally biased region" description="Basic residues" evidence="1">
    <location>
        <begin position="198"/>
        <end position="216"/>
    </location>
</feature>
<sequence>GSDRPCRARRRLRVPRARRRLRRQGPLPGRDERREGQPRPGRRPQGRADRGHPARRRRRGRADAGDQRQADRAAAQRHAGDAADRVAVRLGQPLRRPAHPARRRPAAEGGRRHRRLRHDLGGRDRPAVQPVRPGDPQGPQGLHPRPGQPVEGRRRAPERGLAVRQPGARLRPPPVRRAELRLQGPPGVRRELLAPGHRPGRPQGRRLAPRRRARPVHGRDRPRGGQPPDIAAAPPAVHAARELDLRRPARHTRRARPRRQREQAGHAEAPRRAARAAPVRPRGGPHRPRPVGARPQPRRGQRPHRAGQVRPAAARHHRARGRAQRQEAPGLVRAVDGVAQGSDAPLRLLPPLHGRLHRLARRLQPLGHLRRQRLGQPRRDLGQRVRRGRRPAQARPAGAARRRPRRRADGQDADEPLSRRHRAPGRGRVEPVEADEGLQLRPLPDPAGAL</sequence>
<gene>
    <name evidence="2" type="ORF">AVDCRST_MAG85-3359</name>
</gene>
<name>A0A6J4TMG6_9ACTN</name>
<dbReference type="AlphaFoldDB" id="A0A6J4TMG6"/>
<evidence type="ECO:0000256" key="1">
    <source>
        <dbReference type="SAM" id="MobiDB-lite"/>
    </source>
</evidence>
<organism evidence="2">
    <name type="scientific">uncultured Solirubrobacteraceae bacterium</name>
    <dbReference type="NCBI Taxonomy" id="1162706"/>
    <lineage>
        <taxon>Bacteria</taxon>
        <taxon>Bacillati</taxon>
        <taxon>Actinomycetota</taxon>
        <taxon>Thermoleophilia</taxon>
        <taxon>Solirubrobacterales</taxon>
        <taxon>Solirubrobacteraceae</taxon>
        <taxon>environmental samples</taxon>
    </lineage>
</organism>